<protein>
    <submittedName>
        <fullName evidence="1">Uncharacterized protein</fullName>
    </submittedName>
</protein>
<dbReference type="HOGENOM" id="CLU_2498511_0_0_1"/>
<organism evidence="1 2">
    <name type="scientific">Paxillus rubicundulus Ve08.2h10</name>
    <dbReference type="NCBI Taxonomy" id="930991"/>
    <lineage>
        <taxon>Eukaryota</taxon>
        <taxon>Fungi</taxon>
        <taxon>Dikarya</taxon>
        <taxon>Basidiomycota</taxon>
        <taxon>Agaricomycotina</taxon>
        <taxon>Agaricomycetes</taxon>
        <taxon>Agaricomycetidae</taxon>
        <taxon>Boletales</taxon>
        <taxon>Paxilineae</taxon>
        <taxon>Paxillaceae</taxon>
        <taxon>Paxillus</taxon>
    </lineage>
</organism>
<keyword evidence="2" id="KW-1185">Reference proteome</keyword>
<reference evidence="1 2" key="1">
    <citation type="submission" date="2014-04" db="EMBL/GenBank/DDBJ databases">
        <authorList>
            <consortium name="DOE Joint Genome Institute"/>
            <person name="Kuo A."/>
            <person name="Kohler A."/>
            <person name="Jargeat P."/>
            <person name="Nagy L.G."/>
            <person name="Floudas D."/>
            <person name="Copeland A."/>
            <person name="Barry K.W."/>
            <person name="Cichocki N."/>
            <person name="Veneault-Fourrey C."/>
            <person name="LaButti K."/>
            <person name="Lindquist E.A."/>
            <person name="Lipzen A."/>
            <person name="Lundell T."/>
            <person name="Morin E."/>
            <person name="Murat C."/>
            <person name="Sun H."/>
            <person name="Tunlid A."/>
            <person name="Henrissat B."/>
            <person name="Grigoriev I.V."/>
            <person name="Hibbett D.S."/>
            <person name="Martin F."/>
            <person name="Nordberg H.P."/>
            <person name="Cantor M.N."/>
            <person name="Hua S.X."/>
        </authorList>
    </citation>
    <scope>NUCLEOTIDE SEQUENCE [LARGE SCALE GENOMIC DNA]</scope>
    <source>
        <strain evidence="1 2">Ve08.2h10</strain>
    </source>
</reference>
<proteinExistence type="predicted"/>
<dbReference type="EMBL" id="KN825039">
    <property type="protein sequence ID" value="KIK95495.1"/>
    <property type="molecule type" value="Genomic_DNA"/>
</dbReference>
<accession>A0A0D0E975</accession>
<evidence type="ECO:0000313" key="1">
    <source>
        <dbReference type="EMBL" id="KIK95495.1"/>
    </source>
</evidence>
<dbReference type="Proteomes" id="UP000054538">
    <property type="component" value="Unassembled WGS sequence"/>
</dbReference>
<sequence>MVPSTGQMSRKLSFLMRPAPDWCDLFAVNVISNSGDHDSEEFINSHTTHQGFMIQIPVGLRLSLVHLGDVARFRVHRHRDYLLRGM</sequence>
<dbReference type="AlphaFoldDB" id="A0A0D0E975"/>
<dbReference type="InParanoid" id="A0A0D0E975"/>
<evidence type="ECO:0000313" key="2">
    <source>
        <dbReference type="Proteomes" id="UP000054538"/>
    </source>
</evidence>
<reference evidence="2" key="2">
    <citation type="submission" date="2015-01" db="EMBL/GenBank/DDBJ databases">
        <title>Evolutionary Origins and Diversification of the Mycorrhizal Mutualists.</title>
        <authorList>
            <consortium name="DOE Joint Genome Institute"/>
            <consortium name="Mycorrhizal Genomics Consortium"/>
            <person name="Kohler A."/>
            <person name="Kuo A."/>
            <person name="Nagy L.G."/>
            <person name="Floudas D."/>
            <person name="Copeland A."/>
            <person name="Barry K.W."/>
            <person name="Cichocki N."/>
            <person name="Veneault-Fourrey C."/>
            <person name="LaButti K."/>
            <person name="Lindquist E.A."/>
            <person name="Lipzen A."/>
            <person name="Lundell T."/>
            <person name="Morin E."/>
            <person name="Murat C."/>
            <person name="Riley R."/>
            <person name="Ohm R."/>
            <person name="Sun H."/>
            <person name="Tunlid A."/>
            <person name="Henrissat B."/>
            <person name="Grigoriev I.V."/>
            <person name="Hibbett D.S."/>
            <person name="Martin F."/>
        </authorList>
    </citation>
    <scope>NUCLEOTIDE SEQUENCE [LARGE SCALE GENOMIC DNA]</scope>
    <source>
        <strain evidence="2">Ve08.2h10</strain>
    </source>
</reference>
<name>A0A0D0E975_9AGAM</name>
<gene>
    <name evidence="1" type="ORF">PAXRUDRAFT_378994</name>
</gene>